<keyword evidence="4" id="KW-0138">CF(0)</keyword>
<sequence>MFSFFDFFVFLFLLHFIFCQNNSMLNIFSLKFFDFLSGVFTYSVKMPMSYLFSCFIFVFLLVCCFFGYFSYSYCVLGVIEFTFFFSIVSWFATFLTMISSQKFSVYMKKSGDGFFKTFFLLLVELVSEFSRPVALSVRLYANIMVGHIITMSLYLVLESSYYFSFFMVFAIVLECFVFVLQSYIFSRLVYLYINE</sequence>
<keyword evidence="7 12" id="KW-1133">Transmembrane helix</keyword>
<keyword evidence="13" id="KW-0732">Signal</keyword>
<dbReference type="EMBL" id="LC050211">
    <property type="protein sequence ID" value="BAT21199.1"/>
    <property type="molecule type" value="Genomic_DNA"/>
</dbReference>
<protein>
    <recommendedName>
        <fullName evidence="11">ATP synthase subunit a</fullName>
    </recommendedName>
</protein>
<keyword evidence="3" id="KW-0813">Transport</keyword>
<evidence type="ECO:0000256" key="3">
    <source>
        <dbReference type="ARBA" id="ARBA00022448"/>
    </source>
</evidence>
<reference evidence="14" key="1">
    <citation type="submission" date="2015-04" db="EMBL/GenBank/DDBJ databases">
        <title>Genome, transcriptome and proteome adaptations to nematode parasitism in Strongyloides.</title>
        <authorList>
            <person name="Hunt V."/>
            <person name="Tsai I.J."/>
            <person name="Coghlan A."/>
            <person name="Reid A.J."/>
            <person name="Holroyd N."/>
            <person name="Foth B."/>
            <person name="Tracey A."/>
            <person name="Cotton J.A."/>
            <person name="Stanley E."/>
            <person name="Beasley H."/>
            <person name="Bennett H."/>
            <person name="Brooks K."/>
            <person name="Kikuchi T."/>
            <person name="Viney M."/>
            <person name="Berriman M."/>
        </authorList>
    </citation>
    <scope>NUCLEOTIDE SEQUENCE</scope>
    <source>
        <strain evidence="14">ED321</strain>
    </source>
</reference>
<feature type="chain" id="PRO_5006614325" description="ATP synthase subunit a" evidence="13">
    <location>
        <begin position="20"/>
        <end position="195"/>
    </location>
</feature>
<evidence type="ECO:0000256" key="5">
    <source>
        <dbReference type="ARBA" id="ARBA00022692"/>
    </source>
</evidence>
<dbReference type="RefSeq" id="YP_009186371.1">
    <property type="nucleotide sequence ID" value="NC_028623.1"/>
</dbReference>
<dbReference type="SUPFAM" id="SSF81336">
    <property type="entry name" value="F1F0 ATP synthase subunit A"/>
    <property type="match status" value="1"/>
</dbReference>
<dbReference type="AlphaFoldDB" id="A0A0S3M5P2"/>
<evidence type="ECO:0000256" key="9">
    <source>
        <dbReference type="ARBA" id="ARBA00023136"/>
    </source>
</evidence>
<dbReference type="InterPro" id="IPR045083">
    <property type="entry name" value="ATP_synth_F0_asu_bact/mt"/>
</dbReference>
<accession>A0A0S3M5P2</accession>
<proteinExistence type="inferred from homology"/>
<dbReference type="InterPro" id="IPR023011">
    <property type="entry name" value="ATP_synth_F0_asu_AS"/>
</dbReference>
<evidence type="ECO:0000256" key="6">
    <source>
        <dbReference type="ARBA" id="ARBA00022781"/>
    </source>
</evidence>
<dbReference type="InterPro" id="IPR035908">
    <property type="entry name" value="F0_ATP_A_sf"/>
</dbReference>
<evidence type="ECO:0000256" key="4">
    <source>
        <dbReference type="ARBA" id="ARBA00022547"/>
    </source>
</evidence>
<dbReference type="PANTHER" id="PTHR11410:SF0">
    <property type="entry name" value="ATP SYNTHASE SUBUNIT A"/>
    <property type="match status" value="1"/>
</dbReference>
<keyword evidence="10" id="KW-0066">ATP synthesis</keyword>
<dbReference type="PROSITE" id="PS00449">
    <property type="entry name" value="ATPASE_A"/>
    <property type="match status" value="1"/>
</dbReference>
<dbReference type="PANTHER" id="PTHR11410">
    <property type="entry name" value="ATP SYNTHASE SUBUNIT A"/>
    <property type="match status" value="1"/>
</dbReference>
<organism evidence="14">
    <name type="scientific">Strongyloides ratti</name>
    <name type="common">Parasitic roundworm</name>
    <dbReference type="NCBI Taxonomy" id="34506"/>
    <lineage>
        <taxon>Eukaryota</taxon>
        <taxon>Metazoa</taxon>
        <taxon>Ecdysozoa</taxon>
        <taxon>Nematoda</taxon>
        <taxon>Chromadorea</taxon>
        <taxon>Rhabditida</taxon>
        <taxon>Tylenchina</taxon>
        <taxon>Panagrolaimomorpha</taxon>
        <taxon>Strongyloidoidea</taxon>
        <taxon>Strongyloididae</taxon>
        <taxon>Strongyloides</taxon>
    </lineage>
</organism>
<feature type="signal peptide" evidence="13">
    <location>
        <begin position="1"/>
        <end position="19"/>
    </location>
</feature>
<keyword evidence="5 12" id="KW-0812">Transmembrane</keyword>
<dbReference type="GeneID" id="26373696"/>
<dbReference type="Pfam" id="PF00119">
    <property type="entry name" value="ATP-synt_A"/>
    <property type="match status" value="1"/>
</dbReference>
<geneLocation type="mitochondrion" evidence="14"/>
<dbReference type="GO" id="GO:0045259">
    <property type="term" value="C:proton-transporting ATP synthase complex"/>
    <property type="evidence" value="ECO:0007669"/>
    <property type="project" value="UniProtKB-KW"/>
</dbReference>
<keyword evidence="14" id="KW-0496">Mitochondrion</keyword>
<dbReference type="GO" id="GO:0005743">
    <property type="term" value="C:mitochondrial inner membrane"/>
    <property type="evidence" value="ECO:0007669"/>
    <property type="project" value="UniProtKB-SubCell"/>
</dbReference>
<evidence type="ECO:0000256" key="7">
    <source>
        <dbReference type="ARBA" id="ARBA00022989"/>
    </source>
</evidence>
<dbReference type="InterPro" id="IPR000568">
    <property type="entry name" value="ATP_synth_F0_asu"/>
</dbReference>
<evidence type="ECO:0000256" key="2">
    <source>
        <dbReference type="ARBA" id="ARBA00006810"/>
    </source>
</evidence>
<evidence type="ECO:0000256" key="8">
    <source>
        <dbReference type="ARBA" id="ARBA00023065"/>
    </source>
</evidence>
<dbReference type="Gene3D" id="1.20.120.220">
    <property type="entry name" value="ATP synthase, F0 complex, subunit A"/>
    <property type="match status" value="1"/>
</dbReference>
<keyword evidence="6" id="KW-0375">Hydrogen ion transport</keyword>
<feature type="transmembrane region" description="Helical" evidence="12">
    <location>
        <begin position="139"/>
        <end position="157"/>
    </location>
</feature>
<evidence type="ECO:0000256" key="13">
    <source>
        <dbReference type="SAM" id="SignalP"/>
    </source>
</evidence>
<evidence type="ECO:0000256" key="1">
    <source>
        <dbReference type="ARBA" id="ARBA00004141"/>
    </source>
</evidence>
<name>A0A0S3M5P2_STRRB</name>
<dbReference type="CDD" id="cd00310">
    <property type="entry name" value="ATP-synt_Fo_a_6"/>
    <property type="match status" value="1"/>
</dbReference>
<gene>
    <name evidence="14" type="primary">ATP6</name>
</gene>
<evidence type="ECO:0000256" key="12">
    <source>
        <dbReference type="SAM" id="Phobius"/>
    </source>
</evidence>
<dbReference type="CTD" id="4508"/>
<feature type="transmembrane region" description="Helical" evidence="12">
    <location>
        <begin position="50"/>
        <end position="71"/>
    </location>
</feature>
<keyword evidence="9 12" id="KW-0472">Membrane</keyword>
<dbReference type="GO" id="GO:0046933">
    <property type="term" value="F:proton-transporting ATP synthase activity, rotational mechanism"/>
    <property type="evidence" value="ECO:0007669"/>
    <property type="project" value="TreeGrafter"/>
</dbReference>
<comment type="subcellular location">
    <subcellularLocation>
        <location evidence="1">Membrane</location>
        <topology evidence="1">Multi-pass membrane protein</topology>
    </subcellularLocation>
    <subcellularLocation>
        <location evidence="11">Mitochondrion inner membrane</location>
        <topology evidence="11">Multi-pass membrane protein</topology>
    </subcellularLocation>
</comment>
<evidence type="ECO:0000256" key="11">
    <source>
        <dbReference type="RuleBase" id="RU004450"/>
    </source>
</evidence>
<evidence type="ECO:0000256" key="10">
    <source>
        <dbReference type="ARBA" id="ARBA00023310"/>
    </source>
</evidence>
<feature type="transmembrane region" description="Helical" evidence="12">
    <location>
        <begin position="78"/>
        <end position="98"/>
    </location>
</feature>
<comment type="similarity">
    <text evidence="2">Belongs to the ATPase A chain family.</text>
</comment>
<keyword evidence="8" id="KW-0406">Ion transport</keyword>
<evidence type="ECO:0000313" key="14">
    <source>
        <dbReference type="EMBL" id="BAT21199.1"/>
    </source>
</evidence>
<feature type="transmembrane region" description="Helical" evidence="12">
    <location>
        <begin position="163"/>
        <end position="185"/>
    </location>
</feature>
<dbReference type="PRINTS" id="PR00123">
    <property type="entry name" value="ATPASEA"/>
</dbReference>